<sequence length="202" mass="21982">MSQRFLPSKSLLRLSLSLGLLAGLAACATGPDVRTDYDQATNFSAYKSFAFASPLGTDRNGYQSMVSQYLKAATQRELEARGLKLDAAKPDLLINFNAALNDKTRVTTNSVPTMGVGYYGYRVGMYSTWPLYRDQTTVTQYKEGTLNIDVIDAARRQMVWEAVVSDSVTPKEIEQARPGIDAAIAAAFAKFPLPAPAAKPAK</sequence>
<accession>A0A840L6W2</accession>
<feature type="domain" description="DUF4136" evidence="2">
    <location>
        <begin position="33"/>
        <end position="192"/>
    </location>
</feature>
<protein>
    <recommendedName>
        <fullName evidence="2">DUF4136 domain-containing protein</fullName>
    </recommendedName>
</protein>
<reference evidence="3 4" key="1">
    <citation type="submission" date="2020-08" db="EMBL/GenBank/DDBJ databases">
        <title>Functional genomics of gut bacteria from endangered species of beetles.</title>
        <authorList>
            <person name="Carlos-Shanley C."/>
        </authorList>
    </citation>
    <scope>NUCLEOTIDE SEQUENCE [LARGE SCALE GENOMIC DNA]</scope>
    <source>
        <strain evidence="3 4">S00239</strain>
    </source>
</reference>
<evidence type="ECO:0000256" key="1">
    <source>
        <dbReference type="SAM" id="SignalP"/>
    </source>
</evidence>
<keyword evidence="4" id="KW-1185">Reference proteome</keyword>
<feature type="signal peptide" evidence="1">
    <location>
        <begin position="1"/>
        <end position="28"/>
    </location>
</feature>
<dbReference type="Gene3D" id="3.30.160.670">
    <property type="match status" value="1"/>
</dbReference>
<evidence type="ECO:0000313" key="4">
    <source>
        <dbReference type="Proteomes" id="UP000562027"/>
    </source>
</evidence>
<feature type="chain" id="PRO_5032775205" description="DUF4136 domain-containing protein" evidence="1">
    <location>
        <begin position="29"/>
        <end position="202"/>
    </location>
</feature>
<dbReference type="AlphaFoldDB" id="A0A840L6W2"/>
<gene>
    <name evidence="3" type="ORF">HNP55_002850</name>
</gene>
<keyword evidence="1" id="KW-0732">Signal</keyword>
<dbReference type="EMBL" id="JACHLP010000005">
    <property type="protein sequence ID" value="MBB4844314.1"/>
    <property type="molecule type" value="Genomic_DNA"/>
</dbReference>
<dbReference type="InterPro" id="IPR025411">
    <property type="entry name" value="DUF4136"/>
</dbReference>
<evidence type="ECO:0000313" key="3">
    <source>
        <dbReference type="EMBL" id="MBB4844314.1"/>
    </source>
</evidence>
<dbReference type="Pfam" id="PF13590">
    <property type="entry name" value="DUF4136"/>
    <property type="match status" value="1"/>
</dbReference>
<proteinExistence type="predicted"/>
<dbReference type="RefSeq" id="WP_184300520.1">
    <property type="nucleotide sequence ID" value="NZ_JACHLP010000005.1"/>
</dbReference>
<organism evidence="3 4">
    <name type="scientific">Roseateles oligotrophus</name>
    <dbReference type="NCBI Taxonomy" id="1769250"/>
    <lineage>
        <taxon>Bacteria</taxon>
        <taxon>Pseudomonadati</taxon>
        <taxon>Pseudomonadota</taxon>
        <taxon>Betaproteobacteria</taxon>
        <taxon>Burkholderiales</taxon>
        <taxon>Sphaerotilaceae</taxon>
        <taxon>Roseateles</taxon>
    </lineage>
</organism>
<dbReference type="PROSITE" id="PS51257">
    <property type="entry name" value="PROKAR_LIPOPROTEIN"/>
    <property type="match status" value="1"/>
</dbReference>
<comment type="caution">
    <text evidence="3">The sequence shown here is derived from an EMBL/GenBank/DDBJ whole genome shotgun (WGS) entry which is preliminary data.</text>
</comment>
<dbReference type="Proteomes" id="UP000562027">
    <property type="component" value="Unassembled WGS sequence"/>
</dbReference>
<evidence type="ECO:0000259" key="2">
    <source>
        <dbReference type="Pfam" id="PF13590"/>
    </source>
</evidence>
<name>A0A840L6W2_9BURK</name>